<proteinExistence type="predicted"/>
<reference evidence="3 4" key="1">
    <citation type="submission" date="2021-05" db="EMBL/GenBank/DDBJ databases">
        <title>Kineosporia and Streptomyces sp. nov. two new marine actinobacteria isolated from Coral.</title>
        <authorList>
            <person name="Buangrab K."/>
            <person name="Sutthacheep M."/>
            <person name="Yeemin T."/>
            <person name="Harunari E."/>
            <person name="Igarashi Y."/>
            <person name="Kanchanasin P."/>
            <person name="Tanasupawat S."/>
            <person name="Phongsopitanun W."/>
        </authorList>
    </citation>
    <scope>NUCLEOTIDE SEQUENCE [LARGE SCALE GENOMIC DNA]</scope>
    <source>
        <strain evidence="3 4">J2-2</strain>
    </source>
</reference>
<feature type="domain" description="Carboxymuconolactone decarboxylase-like" evidence="2">
    <location>
        <begin position="40"/>
        <end position="122"/>
    </location>
</feature>
<dbReference type="NCBIfam" id="TIGR02425">
    <property type="entry name" value="decarb_PcaC"/>
    <property type="match status" value="1"/>
</dbReference>
<dbReference type="InterPro" id="IPR052512">
    <property type="entry name" value="4CMD/NDH-1_regulator"/>
</dbReference>
<dbReference type="InterPro" id="IPR012788">
    <property type="entry name" value="Decarb_PcaC"/>
</dbReference>
<dbReference type="Proteomes" id="UP001197247">
    <property type="component" value="Unassembled WGS sequence"/>
</dbReference>
<evidence type="ECO:0000259" key="2">
    <source>
        <dbReference type="Pfam" id="PF02627"/>
    </source>
</evidence>
<dbReference type="Pfam" id="PF02627">
    <property type="entry name" value="CMD"/>
    <property type="match status" value="1"/>
</dbReference>
<name>A0ABS5TLF0_9ACTN</name>
<dbReference type="SUPFAM" id="SSF69118">
    <property type="entry name" value="AhpD-like"/>
    <property type="match status" value="1"/>
</dbReference>
<sequence length="157" mass="17243">MDPEQTVGERTDAGTAVRREVLGDAHVDRAIAGTTPLTAEFQRFITDYAWGGIWTRPGLDRRSRSMITLTALIAGGHHEELALHLRAARRNGLSDAEIREVLLQSAVYCGVPAANTAFRIARQVLETEGDPDAQGEHHQRDEGVQHPPGDRPGEHRP</sequence>
<feature type="compositionally biased region" description="Basic and acidic residues" evidence="1">
    <location>
        <begin position="134"/>
        <end position="157"/>
    </location>
</feature>
<dbReference type="EMBL" id="JAHBAY010000010">
    <property type="protein sequence ID" value="MBT0771906.1"/>
    <property type="molecule type" value="Genomic_DNA"/>
</dbReference>
<dbReference type="InterPro" id="IPR003779">
    <property type="entry name" value="CMD-like"/>
</dbReference>
<feature type="region of interest" description="Disordered" evidence="1">
    <location>
        <begin position="126"/>
        <end position="157"/>
    </location>
</feature>
<keyword evidence="3" id="KW-0456">Lyase</keyword>
<evidence type="ECO:0000256" key="1">
    <source>
        <dbReference type="SAM" id="MobiDB-lite"/>
    </source>
</evidence>
<evidence type="ECO:0000313" key="4">
    <source>
        <dbReference type="Proteomes" id="UP001197247"/>
    </source>
</evidence>
<dbReference type="Gene3D" id="1.20.1290.10">
    <property type="entry name" value="AhpD-like"/>
    <property type="match status" value="1"/>
</dbReference>
<protein>
    <submittedName>
        <fullName evidence="3">4-carboxymuconolactone decarboxylase</fullName>
        <ecNumber evidence="3">4.1.1.44</ecNumber>
    </submittedName>
</protein>
<accession>A0ABS5TLF0</accession>
<dbReference type="PANTHER" id="PTHR33570:SF2">
    <property type="entry name" value="CARBOXYMUCONOLACTONE DECARBOXYLASE-LIKE DOMAIN-CONTAINING PROTEIN"/>
    <property type="match status" value="1"/>
</dbReference>
<comment type="caution">
    <text evidence="3">The sequence shown here is derived from an EMBL/GenBank/DDBJ whole genome shotgun (WGS) entry which is preliminary data.</text>
</comment>
<gene>
    <name evidence="3" type="primary">pcaC</name>
    <name evidence="3" type="ORF">KIH74_23395</name>
</gene>
<dbReference type="PANTHER" id="PTHR33570">
    <property type="entry name" value="4-CARBOXYMUCONOLACTONE DECARBOXYLASE FAMILY PROTEIN"/>
    <property type="match status" value="1"/>
</dbReference>
<dbReference type="InterPro" id="IPR029032">
    <property type="entry name" value="AhpD-like"/>
</dbReference>
<dbReference type="GO" id="GO:0047575">
    <property type="term" value="F:4-carboxymuconolactone decarboxylase activity"/>
    <property type="evidence" value="ECO:0007669"/>
    <property type="project" value="UniProtKB-EC"/>
</dbReference>
<keyword evidence="4" id="KW-1185">Reference proteome</keyword>
<dbReference type="EC" id="4.1.1.44" evidence="3"/>
<organism evidence="3 4">
    <name type="scientific">Kineosporia corallincola</name>
    <dbReference type="NCBI Taxonomy" id="2835133"/>
    <lineage>
        <taxon>Bacteria</taxon>
        <taxon>Bacillati</taxon>
        <taxon>Actinomycetota</taxon>
        <taxon>Actinomycetes</taxon>
        <taxon>Kineosporiales</taxon>
        <taxon>Kineosporiaceae</taxon>
        <taxon>Kineosporia</taxon>
    </lineage>
</organism>
<evidence type="ECO:0000313" key="3">
    <source>
        <dbReference type="EMBL" id="MBT0771906.1"/>
    </source>
</evidence>